<dbReference type="GO" id="GO:0004674">
    <property type="term" value="F:protein serine/threonine kinase activity"/>
    <property type="evidence" value="ECO:0007669"/>
    <property type="project" value="UniProtKB-EC"/>
</dbReference>
<dbReference type="Gene3D" id="1.10.510.10">
    <property type="entry name" value="Transferase(Phosphotransferase) domain 1"/>
    <property type="match status" value="1"/>
</dbReference>
<evidence type="ECO:0000256" key="4">
    <source>
        <dbReference type="ARBA" id="ARBA00012513"/>
    </source>
</evidence>
<feature type="domain" description="Protein kinase" evidence="12">
    <location>
        <begin position="1"/>
        <end position="296"/>
    </location>
</feature>
<dbReference type="eggNOG" id="KOG0612">
    <property type="taxonomic scope" value="Eukaryota"/>
</dbReference>
<dbReference type="Pfam" id="PF00069">
    <property type="entry name" value="Pkinase"/>
    <property type="match status" value="1"/>
</dbReference>
<dbReference type="GO" id="GO:0005524">
    <property type="term" value="F:ATP binding"/>
    <property type="evidence" value="ECO:0007669"/>
    <property type="project" value="InterPro"/>
</dbReference>
<comment type="subunit">
    <text evidence="3">Component of the EKC/KEOPS complex composed of at least BUD32, CGI121, GON7, KAE1 and PCC1; the whole complex dimerizes.</text>
</comment>
<keyword evidence="7" id="KW-0158">Chromosome</keyword>
<dbReference type="STRING" id="858893.H6CBL8"/>
<accession>H6CBL8</accession>
<evidence type="ECO:0000256" key="5">
    <source>
        <dbReference type="ARBA" id="ARBA00013948"/>
    </source>
</evidence>
<evidence type="ECO:0000256" key="11">
    <source>
        <dbReference type="ARBA" id="ARBA00048679"/>
    </source>
</evidence>
<evidence type="ECO:0000256" key="2">
    <source>
        <dbReference type="ARBA" id="ARBA00004574"/>
    </source>
</evidence>
<dbReference type="EMBL" id="JH226137">
    <property type="protein sequence ID" value="EHY61165.1"/>
    <property type="molecule type" value="Genomic_DNA"/>
</dbReference>
<evidence type="ECO:0000313" key="13">
    <source>
        <dbReference type="EMBL" id="EHY61165.1"/>
    </source>
</evidence>
<dbReference type="GO" id="GO:0005737">
    <property type="term" value="C:cytoplasm"/>
    <property type="evidence" value="ECO:0007669"/>
    <property type="project" value="TreeGrafter"/>
</dbReference>
<evidence type="ECO:0000256" key="9">
    <source>
        <dbReference type="ARBA" id="ARBA00033194"/>
    </source>
</evidence>
<dbReference type="InterPro" id="IPR000719">
    <property type="entry name" value="Prot_kinase_dom"/>
</dbReference>
<evidence type="ECO:0000256" key="7">
    <source>
        <dbReference type="ARBA" id="ARBA00022895"/>
    </source>
</evidence>
<dbReference type="EC" id="2.7.11.1" evidence="4"/>
<gene>
    <name evidence="13" type="ORF">HMPREF1120_09101</name>
</gene>
<keyword evidence="14" id="KW-1185">Reference proteome</keyword>
<dbReference type="InterPro" id="IPR008266">
    <property type="entry name" value="Tyr_kinase_AS"/>
</dbReference>
<proteinExistence type="predicted"/>
<comment type="subcellular location">
    <subcellularLocation>
        <location evidence="2">Chromosome</location>
        <location evidence="2">Telomere</location>
    </subcellularLocation>
</comment>
<evidence type="ECO:0000256" key="3">
    <source>
        <dbReference type="ARBA" id="ARBA00011534"/>
    </source>
</evidence>
<sequence length="296" mass="33757">MSLIGRGTNGTVDQLNDFIAVKRARSGEDEQADHAHEQKVFRFLKDRPQIPHLIRCLYQRPNDTFLELAPNGSVAMLLNQYQIRDGIRVLEVLQHLKPQEISRWMRQLCLATMGLEQVGLTHGDIRPANMLLDSNWNLKLSDLDRATRIGEDIAVMTEPFGRLLSKDDDGDTGTYGKAGVRTDSLAIGSVFYTLLRGHEPYETESWGTDHFVILGENFQQREFPPITSSAGDAIISKCWIGEYHSIKELVAEFPDDTEQHDLVVEEQEFTTLRHLESECRSFIKSGLVDRFKRTKR</sequence>
<evidence type="ECO:0000256" key="8">
    <source>
        <dbReference type="ARBA" id="ARBA00030980"/>
    </source>
</evidence>
<comment type="function">
    <text evidence="1">Component of the EKC/KEOPS complex that is required for the formation of a threonylcarbamoyl group on adenosine at position 37 (t(6)A37) in tRNAs that read codons beginning with adenine. The complex is probably involved in the transfer of the threonylcarbamoyl moiety of threonylcarbamoyl-AMP (TC-AMP) to the N6 group of A37. BUD32 has ATPase activity in the context of the EKC/KEOPS complex and likely plays a supporting role to the catalytic subunit KAE1. The EKC/KEOPS complex also promotes both telomere uncapping and telomere elongation. The complex is required for efficient recruitment of transcriptional coactivators.</text>
</comment>
<evidence type="ECO:0000256" key="10">
    <source>
        <dbReference type="ARBA" id="ARBA00047899"/>
    </source>
</evidence>
<organism evidence="13 14">
    <name type="scientific">Exophiala dermatitidis (strain ATCC 34100 / CBS 525.76 / NIH/UT8656)</name>
    <name type="common">Black yeast</name>
    <name type="synonym">Wangiella dermatitidis</name>
    <dbReference type="NCBI Taxonomy" id="858893"/>
    <lineage>
        <taxon>Eukaryota</taxon>
        <taxon>Fungi</taxon>
        <taxon>Dikarya</taxon>
        <taxon>Ascomycota</taxon>
        <taxon>Pezizomycotina</taxon>
        <taxon>Eurotiomycetes</taxon>
        <taxon>Chaetothyriomycetidae</taxon>
        <taxon>Chaetothyriales</taxon>
        <taxon>Herpotrichiellaceae</taxon>
        <taxon>Exophiala</taxon>
    </lineage>
</organism>
<dbReference type="AlphaFoldDB" id="H6CBL8"/>
<dbReference type="InterPro" id="IPR053235">
    <property type="entry name" value="Ser_Thr_kinase"/>
</dbReference>
<dbReference type="SUPFAM" id="SSF56112">
    <property type="entry name" value="Protein kinase-like (PK-like)"/>
    <property type="match status" value="1"/>
</dbReference>
<dbReference type="RefSeq" id="XP_009161626.1">
    <property type="nucleotide sequence ID" value="XM_009163378.1"/>
</dbReference>
<evidence type="ECO:0000259" key="12">
    <source>
        <dbReference type="PROSITE" id="PS50011"/>
    </source>
</evidence>
<name>H6CBL8_EXODN</name>
<evidence type="ECO:0000313" key="14">
    <source>
        <dbReference type="Proteomes" id="UP000007304"/>
    </source>
</evidence>
<evidence type="ECO:0000256" key="1">
    <source>
        <dbReference type="ARBA" id="ARBA00003747"/>
    </source>
</evidence>
<dbReference type="SMART" id="SM00220">
    <property type="entry name" value="S_TKc"/>
    <property type="match status" value="1"/>
</dbReference>
<reference evidence="13" key="1">
    <citation type="submission" date="2011-07" db="EMBL/GenBank/DDBJ databases">
        <title>The Genome Sequence of Exophiala (Wangiella) dermatitidis NIH/UT8656.</title>
        <authorList>
            <consortium name="The Broad Institute Genome Sequencing Platform"/>
            <person name="Cuomo C."/>
            <person name="Wang Z."/>
            <person name="Hunicke-Smith S."/>
            <person name="Szanislo P.J."/>
            <person name="Earl A."/>
            <person name="Young S.K."/>
            <person name="Zeng Q."/>
            <person name="Gargeya S."/>
            <person name="Fitzgerald M."/>
            <person name="Haas B."/>
            <person name="Abouelleil A."/>
            <person name="Alvarado L."/>
            <person name="Arachchi H.M."/>
            <person name="Berlin A."/>
            <person name="Brown A."/>
            <person name="Chapman S.B."/>
            <person name="Chen Z."/>
            <person name="Dunbar C."/>
            <person name="Freedman E."/>
            <person name="Gearin G."/>
            <person name="Gellesch M."/>
            <person name="Goldberg J."/>
            <person name="Griggs A."/>
            <person name="Gujja S."/>
            <person name="Heiman D."/>
            <person name="Howarth C."/>
            <person name="Larson L."/>
            <person name="Lui A."/>
            <person name="MacDonald P.J.P."/>
            <person name="Montmayeur A."/>
            <person name="Murphy C."/>
            <person name="Neiman D."/>
            <person name="Pearson M."/>
            <person name="Priest M."/>
            <person name="Roberts A."/>
            <person name="Saif S."/>
            <person name="Shea T."/>
            <person name="Shenoy N."/>
            <person name="Sisk P."/>
            <person name="Stolte C."/>
            <person name="Sykes S."/>
            <person name="Wortman J."/>
            <person name="Nusbaum C."/>
            <person name="Birren B."/>
        </authorList>
    </citation>
    <scope>NUCLEOTIDE SEQUENCE</scope>
    <source>
        <strain evidence="13">NIH/UT8656</strain>
    </source>
</reference>
<dbReference type="Proteomes" id="UP000007304">
    <property type="component" value="Unassembled WGS sequence"/>
</dbReference>
<dbReference type="InterPro" id="IPR011009">
    <property type="entry name" value="Kinase-like_dom_sf"/>
</dbReference>
<comment type="catalytic activity">
    <reaction evidence="10">
        <text>L-threonyl-[protein] + ATP = O-phospho-L-threonyl-[protein] + ADP + H(+)</text>
        <dbReference type="Rhea" id="RHEA:46608"/>
        <dbReference type="Rhea" id="RHEA-COMP:11060"/>
        <dbReference type="Rhea" id="RHEA-COMP:11605"/>
        <dbReference type="ChEBI" id="CHEBI:15378"/>
        <dbReference type="ChEBI" id="CHEBI:30013"/>
        <dbReference type="ChEBI" id="CHEBI:30616"/>
        <dbReference type="ChEBI" id="CHEBI:61977"/>
        <dbReference type="ChEBI" id="CHEBI:456216"/>
        <dbReference type="EC" id="2.7.11.1"/>
    </reaction>
</comment>
<comment type="catalytic activity">
    <reaction evidence="11">
        <text>L-seryl-[protein] + ATP = O-phospho-L-seryl-[protein] + ADP + H(+)</text>
        <dbReference type="Rhea" id="RHEA:17989"/>
        <dbReference type="Rhea" id="RHEA-COMP:9863"/>
        <dbReference type="Rhea" id="RHEA-COMP:11604"/>
        <dbReference type="ChEBI" id="CHEBI:15378"/>
        <dbReference type="ChEBI" id="CHEBI:29999"/>
        <dbReference type="ChEBI" id="CHEBI:30616"/>
        <dbReference type="ChEBI" id="CHEBI:83421"/>
        <dbReference type="ChEBI" id="CHEBI:456216"/>
        <dbReference type="EC" id="2.7.11.1"/>
    </reaction>
</comment>
<keyword evidence="7" id="KW-0779">Telomere</keyword>
<dbReference type="GO" id="GO:0000781">
    <property type="term" value="C:chromosome, telomeric region"/>
    <property type="evidence" value="ECO:0007669"/>
    <property type="project" value="UniProtKB-SubCell"/>
</dbReference>
<dbReference type="PROSITE" id="PS00109">
    <property type="entry name" value="PROTEIN_KINASE_TYR"/>
    <property type="match status" value="1"/>
</dbReference>
<protein>
    <recommendedName>
        <fullName evidence="6">EKC/KEOPS complex subunit BUD32</fullName>
        <ecNumber evidence="4">2.7.11.1</ecNumber>
    </recommendedName>
    <alternativeName>
        <fullName evidence="8 9">Atypical Serine/threonine protein kinase BUD32</fullName>
    </alternativeName>
    <alternativeName>
        <fullName evidence="5">EKC/KEOPS complex subunit bud32</fullName>
    </alternativeName>
</protein>
<dbReference type="VEuPathDB" id="FungiDB:HMPREF1120_09101"/>
<dbReference type="HOGENOM" id="CLU_000288_31_1_1"/>
<dbReference type="GeneID" id="20313740"/>
<dbReference type="OMA" id="RCWRSEF"/>
<dbReference type="PANTHER" id="PTHR24361">
    <property type="entry name" value="MITOGEN-ACTIVATED KINASE KINASE KINASE"/>
    <property type="match status" value="1"/>
</dbReference>
<dbReference type="InParanoid" id="H6CBL8"/>
<evidence type="ECO:0000256" key="6">
    <source>
        <dbReference type="ARBA" id="ARBA00019973"/>
    </source>
</evidence>
<dbReference type="PROSITE" id="PS50011">
    <property type="entry name" value="PROTEIN_KINASE_DOM"/>
    <property type="match status" value="1"/>
</dbReference>